<organism evidence="7 8">
    <name type="scientific">Schaalia radingae</name>
    <dbReference type="NCBI Taxonomy" id="131110"/>
    <lineage>
        <taxon>Bacteria</taxon>
        <taxon>Bacillati</taxon>
        <taxon>Actinomycetota</taxon>
        <taxon>Actinomycetes</taxon>
        <taxon>Actinomycetales</taxon>
        <taxon>Actinomycetaceae</taxon>
        <taxon>Schaalia</taxon>
    </lineage>
</organism>
<evidence type="ECO:0000256" key="1">
    <source>
        <dbReference type="ARBA" id="ARBA00004651"/>
    </source>
</evidence>
<keyword evidence="2" id="KW-1003">Cell membrane</keyword>
<protein>
    <submittedName>
        <fullName evidence="7">Ribose transport system permease protein</fullName>
    </submittedName>
</protein>
<name>A0ABY0V5J1_9ACTO</name>
<evidence type="ECO:0000256" key="2">
    <source>
        <dbReference type="ARBA" id="ARBA00022475"/>
    </source>
</evidence>
<evidence type="ECO:0000313" key="7">
    <source>
        <dbReference type="EMBL" id="SDT87030.1"/>
    </source>
</evidence>
<feature type="transmembrane region" description="Helical" evidence="6">
    <location>
        <begin position="63"/>
        <end position="88"/>
    </location>
</feature>
<feature type="transmembrane region" description="Helical" evidence="6">
    <location>
        <begin position="185"/>
        <end position="210"/>
    </location>
</feature>
<accession>A0ABY0V5J1</accession>
<sequence length="367" mass="38249">MSTQSQRGSGAVVQRKKWLLMLSQSQGYIGLLLIVLIGLWSQGGRFADIGNLTNAIGYFAPRGILAVGMTLVIITGGIDLSVGAVMAVGSTTSAWLLTEMNWPVIAIVPTSMAVGALFGIISGIGTAYLKIQSFVMTLAIMTIARGFTREFSHNVSIGTNVIGPDGEVAPGSQQFRMLGTPGETLFPIPLIGYFPVLALIVVIILVHLLLSRTTFGRHVYAVGGNPTAARLSGVNVKAVLVIVFMISGLLCGLAGPINAAYNASADPQAGMTYEMDAIAAVVIGGASLAGGRGTVIGTSIGALILTLLDNVLGLNNFSANWQMIIKGIILVVAVVIQHPDLIPNAAARLKRRTAHPVKASSTPHAKE</sequence>
<gene>
    <name evidence="7" type="ORF">SAMN04489714_0384</name>
</gene>
<feature type="transmembrane region" description="Helical" evidence="6">
    <location>
        <begin position="100"/>
        <end position="121"/>
    </location>
</feature>
<dbReference type="EMBL" id="LT629792">
    <property type="protein sequence ID" value="SDT87030.1"/>
    <property type="molecule type" value="Genomic_DNA"/>
</dbReference>
<feature type="transmembrane region" description="Helical" evidence="6">
    <location>
        <begin position="127"/>
        <end position="147"/>
    </location>
</feature>
<dbReference type="PANTHER" id="PTHR32196">
    <property type="entry name" value="ABC TRANSPORTER PERMEASE PROTEIN YPHD-RELATED-RELATED"/>
    <property type="match status" value="1"/>
</dbReference>
<proteinExistence type="predicted"/>
<evidence type="ECO:0000256" key="5">
    <source>
        <dbReference type="ARBA" id="ARBA00023136"/>
    </source>
</evidence>
<evidence type="ECO:0000256" key="6">
    <source>
        <dbReference type="SAM" id="Phobius"/>
    </source>
</evidence>
<keyword evidence="3 6" id="KW-0812">Transmembrane</keyword>
<keyword evidence="4 6" id="KW-1133">Transmembrane helix</keyword>
<keyword evidence="8" id="KW-1185">Reference proteome</keyword>
<keyword evidence="5 6" id="KW-0472">Membrane</keyword>
<dbReference type="Proteomes" id="UP000198976">
    <property type="component" value="Chromosome I"/>
</dbReference>
<feature type="transmembrane region" description="Helical" evidence="6">
    <location>
        <begin position="25"/>
        <end position="43"/>
    </location>
</feature>
<feature type="transmembrane region" description="Helical" evidence="6">
    <location>
        <begin position="238"/>
        <end position="257"/>
    </location>
</feature>
<reference evidence="7 8" key="1">
    <citation type="submission" date="2016-10" db="EMBL/GenBank/DDBJ databases">
        <authorList>
            <person name="Varghese N."/>
            <person name="Submissions S."/>
        </authorList>
    </citation>
    <scope>NUCLEOTIDE SEQUENCE [LARGE SCALE GENOMIC DNA]</scope>
    <source>
        <strain evidence="7 8">DSM 9169</strain>
    </source>
</reference>
<evidence type="ECO:0000313" key="8">
    <source>
        <dbReference type="Proteomes" id="UP000198976"/>
    </source>
</evidence>
<evidence type="ECO:0000256" key="4">
    <source>
        <dbReference type="ARBA" id="ARBA00022989"/>
    </source>
</evidence>
<dbReference type="InterPro" id="IPR001851">
    <property type="entry name" value="ABC_transp_permease"/>
</dbReference>
<dbReference type="Pfam" id="PF02653">
    <property type="entry name" value="BPD_transp_2"/>
    <property type="match status" value="1"/>
</dbReference>
<comment type="subcellular location">
    <subcellularLocation>
        <location evidence="1">Cell membrane</location>
        <topology evidence="1">Multi-pass membrane protein</topology>
    </subcellularLocation>
</comment>
<evidence type="ECO:0000256" key="3">
    <source>
        <dbReference type="ARBA" id="ARBA00022692"/>
    </source>
</evidence>
<dbReference type="CDD" id="cd06579">
    <property type="entry name" value="TM_PBP1_transp_AraH_like"/>
    <property type="match status" value="1"/>
</dbReference>
<dbReference type="RefSeq" id="WP_092648256.1">
    <property type="nucleotide sequence ID" value="NZ_LT629792.1"/>
</dbReference>